<dbReference type="PANTHER" id="PTHR42905">
    <property type="entry name" value="PHOSPHOENOLPYRUVATE CARBOXYLASE"/>
    <property type="match status" value="1"/>
</dbReference>
<dbReference type="PANTHER" id="PTHR42905:SF16">
    <property type="entry name" value="CARBOXYPHOSPHONOENOLPYRUVATE PHOSPHONOMUTASE-LIKE PROTEIN (AFU_ORTHOLOGUE AFUA_5G07230)"/>
    <property type="match status" value="1"/>
</dbReference>
<name>A0ABV0BC80_9SPHN</name>
<sequence>MSSKFSRFAALHVPGDPVILFNVWDAGTARIAARAGAKAIATGSASVAAAHGCDDAEALPIALAIANAERVARATDLPVSIDFEGGYSPDPDLAAAHAGRLAATGAIGCNFEDQVIGGTGPRRMHAIDDQAARIAAIRWEVGPNFFINARTDHFLIAPRETHDRALADAAIERSHAYAEAGASGFFVPGLADLHLLERICKAAPLPVNFMAFPGAPDARAVASTGVARISHGPFPHMTAMKAFEDAARAAFAG</sequence>
<dbReference type="Gene3D" id="3.20.20.60">
    <property type="entry name" value="Phosphoenolpyruvate-binding domains"/>
    <property type="match status" value="1"/>
</dbReference>
<comment type="caution">
    <text evidence="1">The sequence shown here is derived from an EMBL/GenBank/DDBJ whole genome shotgun (WGS) entry which is preliminary data.</text>
</comment>
<keyword evidence="2" id="KW-1185">Reference proteome</keyword>
<dbReference type="Proteomes" id="UP001427805">
    <property type="component" value="Unassembled WGS sequence"/>
</dbReference>
<dbReference type="InterPro" id="IPR039556">
    <property type="entry name" value="ICL/PEPM"/>
</dbReference>
<evidence type="ECO:0000313" key="1">
    <source>
        <dbReference type="EMBL" id="MEN3747987.1"/>
    </source>
</evidence>
<dbReference type="SUPFAM" id="SSF51621">
    <property type="entry name" value="Phosphoenolpyruvate/pyruvate domain"/>
    <property type="match status" value="1"/>
</dbReference>
<dbReference type="GO" id="GO:0016829">
    <property type="term" value="F:lyase activity"/>
    <property type="evidence" value="ECO:0007669"/>
    <property type="project" value="UniProtKB-KW"/>
</dbReference>
<protein>
    <submittedName>
        <fullName evidence="1">Isocitrate lyase/phosphoenolpyruvate mutase family protein</fullName>
    </submittedName>
</protein>
<dbReference type="EMBL" id="JBDIZK010000007">
    <property type="protein sequence ID" value="MEN3747987.1"/>
    <property type="molecule type" value="Genomic_DNA"/>
</dbReference>
<dbReference type="CDD" id="cd00377">
    <property type="entry name" value="ICL_PEPM"/>
    <property type="match status" value="1"/>
</dbReference>
<keyword evidence="1" id="KW-0456">Lyase</keyword>
<dbReference type="InterPro" id="IPR040442">
    <property type="entry name" value="Pyrv_kinase-like_dom_sf"/>
</dbReference>
<organism evidence="1 2">
    <name type="scientific">Sphingomonas rustica</name>
    <dbReference type="NCBI Taxonomy" id="3103142"/>
    <lineage>
        <taxon>Bacteria</taxon>
        <taxon>Pseudomonadati</taxon>
        <taxon>Pseudomonadota</taxon>
        <taxon>Alphaproteobacteria</taxon>
        <taxon>Sphingomonadales</taxon>
        <taxon>Sphingomonadaceae</taxon>
        <taxon>Sphingomonas</taxon>
    </lineage>
</organism>
<dbReference type="Pfam" id="PF13714">
    <property type="entry name" value="PEP_mutase"/>
    <property type="match status" value="1"/>
</dbReference>
<accession>A0ABV0BC80</accession>
<gene>
    <name evidence="1" type="ORF">TPR58_12495</name>
</gene>
<evidence type="ECO:0000313" key="2">
    <source>
        <dbReference type="Proteomes" id="UP001427805"/>
    </source>
</evidence>
<dbReference type="RefSeq" id="WP_346247003.1">
    <property type="nucleotide sequence ID" value="NZ_JBDIZK010000007.1"/>
</dbReference>
<dbReference type="InterPro" id="IPR015813">
    <property type="entry name" value="Pyrv/PenolPyrv_kinase-like_dom"/>
</dbReference>
<proteinExistence type="predicted"/>
<reference evidence="1 2" key="1">
    <citation type="submission" date="2024-05" db="EMBL/GenBank/DDBJ databases">
        <title>Sphingomonas sp. HF-S3 16S ribosomal RNA gene Genome sequencing and assembly.</title>
        <authorList>
            <person name="Lee H."/>
        </authorList>
    </citation>
    <scope>NUCLEOTIDE SEQUENCE [LARGE SCALE GENOMIC DNA]</scope>
    <source>
        <strain evidence="1 2">HF-S3</strain>
    </source>
</reference>